<evidence type="ECO:0000259" key="1">
    <source>
        <dbReference type="Pfam" id="PF14129"/>
    </source>
</evidence>
<feature type="domain" description="DUF4296" evidence="1">
    <location>
        <begin position="23"/>
        <end position="106"/>
    </location>
</feature>
<dbReference type="Pfam" id="PF14129">
    <property type="entry name" value="DUF4296"/>
    <property type="match status" value="1"/>
</dbReference>
<comment type="caution">
    <text evidence="2">The sequence shown here is derived from an EMBL/GenBank/DDBJ whole genome shotgun (WGS) entry which is preliminary data.</text>
</comment>
<dbReference type="RefSeq" id="WP_345231694.1">
    <property type="nucleotide sequence ID" value="NZ_BAABIQ010000032.1"/>
</dbReference>
<dbReference type="EMBL" id="BAABIQ010000032">
    <property type="protein sequence ID" value="GAA4792408.1"/>
    <property type="molecule type" value="Genomic_DNA"/>
</dbReference>
<protein>
    <recommendedName>
        <fullName evidence="1">DUF4296 domain-containing protein</fullName>
    </recommendedName>
</protein>
<name>A0ABP9B9J9_9SPHI</name>
<accession>A0ABP9B9J9</accession>
<gene>
    <name evidence="2" type="ORF">GCM10023231_20650</name>
</gene>
<proteinExistence type="predicted"/>
<sequence>MSRLIIGIFALALWIACEGNKVPKDIIPQKQMLPLLCDFHLAEGYISSLPIDSSRLLANRYYASVFKKYHTDSAGFHKSLLYYSKQPGVLDQLYIDVQKKLQQMQKDEQALIDAKMRKIFVADSIKNAHVKDSLNKIKSDSVNLRLSKSLFYWKNADSIKFKPKSWSLPLYEALVKRSLRLQGSDDEVNRLLMEPLDSIAKQRAADSVKRLNNNKTAK</sequence>
<reference evidence="3" key="1">
    <citation type="journal article" date="2019" name="Int. J. Syst. Evol. Microbiol.">
        <title>The Global Catalogue of Microorganisms (GCM) 10K type strain sequencing project: providing services to taxonomists for standard genome sequencing and annotation.</title>
        <authorList>
            <consortium name="The Broad Institute Genomics Platform"/>
            <consortium name="The Broad Institute Genome Sequencing Center for Infectious Disease"/>
            <person name="Wu L."/>
            <person name="Ma J."/>
        </authorList>
    </citation>
    <scope>NUCLEOTIDE SEQUENCE [LARGE SCALE GENOMIC DNA]</scope>
    <source>
        <strain evidence="3">JCM 18200</strain>
    </source>
</reference>
<dbReference type="InterPro" id="IPR025381">
    <property type="entry name" value="DUF4296"/>
</dbReference>
<dbReference type="Proteomes" id="UP001501411">
    <property type="component" value="Unassembled WGS sequence"/>
</dbReference>
<keyword evidence="3" id="KW-1185">Reference proteome</keyword>
<evidence type="ECO:0000313" key="3">
    <source>
        <dbReference type="Proteomes" id="UP001501411"/>
    </source>
</evidence>
<evidence type="ECO:0000313" key="2">
    <source>
        <dbReference type="EMBL" id="GAA4792408.1"/>
    </source>
</evidence>
<dbReference type="PROSITE" id="PS51257">
    <property type="entry name" value="PROKAR_LIPOPROTEIN"/>
    <property type="match status" value="1"/>
</dbReference>
<organism evidence="2 3">
    <name type="scientific">Olivibacter ginsenosidimutans</name>
    <dbReference type="NCBI Taxonomy" id="1176537"/>
    <lineage>
        <taxon>Bacteria</taxon>
        <taxon>Pseudomonadati</taxon>
        <taxon>Bacteroidota</taxon>
        <taxon>Sphingobacteriia</taxon>
        <taxon>Sphingobacteriales</taxon>
        <taxon>Sphingobacteriaceae</taxon>
        <taxon>Olivibacter</taxon>
    </lineage>
</organism>